<accession>A0A3B0XYV6</accession>
<proteinExistence type="predicted"/>
<protein>
    <submittedName>
        <fullName evidence="1">Uncharacterized protein</fullName>
    </submittedName>
</protein>
<sequence>MIVLMNIIILSIGGYKQPATRVIATLNFTAGFV</sequence>
<name>A0A3B0XYV6_9ZZZZ</name>
<organism evidence="1">
    <name type="scientific">hydrothermal vent metagenome</name>
    <dbReference type="NCBI Taxonomy" id="652676"/>
    <lineage>
        <taxon>unclassified sequences</taxon>
        <taxon>metagenomes</taxon>
        <taxon>ecological metagenomes</taxon>
    </lineage>
</organism>
<evidence type="ECO:0000313" key="1">
    <source>
        <dbReference type="EMBL" id="VAW68332.1"/>
    </source>
</evidence>
<reference evidence="1" key="1">
    <citation type="submission" date="2018-06" db="EMBL/GenBank/DDBJ databases">
        <authorList>
            <person name="Zhirakovskaya E."/>
        </authorList>
    </citation>
    <scope>NUCLEOTIDE SEQUENCE</scope>
</reference>
<dbReference type="EMBL" id="UOFI01000125">
    <property type="protein sequence ID" value="VAW68332.1"/>
    <property type="molecule type" value="Genomic_DNA"/>
</dbReference>
<dbReference type="AlphaFoldDB" id="A0A3B0XYV6"/>
<gene>
    <name evidence="1" type="ORF">MNBD_GAMMA09-3417</name>
</gene>